<reference evidence="1 2" key="1">
    <citation type="journal article" date="2023" name="G3 (Bethesda)">
        <title>A chromosome-level genome assembly of Zasmidium syzygii isolated from banana leaves.</title>
        <authorList>
            <person name="van Westerhoven A.C."/>
            <person name="Mehrabi R."/>
            <person name="Talebi R."/>
            <person name="Steentjes M.B.F."/>
            <person name="Corcolon B."/>
            <person name="Chong P.A."/>
            <person name="Kema G.H.J."/>
            <person name="Seidl M.F."/>
        </authorList>
    </citation>
    <scope>NUCLEOTIDE SEQUENCE [LARGE SCALE GENOMIC DNA]</scope>
    <source>
        <strain evidence="1 2">P124</strain>
    </source>
</reference>
<dbReference type="InterPro" id="IPR052961">
    <property type="entry name" value="Oxido-Kinase-like_Enzymes"/>
</dbReference>
<protein>
    <recommendedName>
        <fullName evidence="3">Aminoglycoside phosphotransferase domain-containing protein</fullName>
    </recommendedName>
</protein>
<proteinExistence type="predicted"/>
<dbReference type="InterPro" id="IPR004119">
    <property type="entry name" value="EcKL"/>
</dbReference>
<dbReference type="PANTHER" id="PTHR23020">
    <property type="entry name" value="UNCHARACTERIZED NUCLEAR HORMONE RECEPTOR-RELATED"/>
    <property type="match status" value="1"/>
</dbReference>
<dbReference type="Gene3D" id="3.90.1200.10">
    <property type="match status" value="1"/>
</dbReference>
<evidence type="ECO:0000313" key="1">
    <source>
        <dbReference type="EMBL" id="KAK4503924.1"/>
    </source>
</evidence>
<dbReference type="Proteomes" id="UP001305779">
    <property type="component" value="Unassembled WGS sequence"/>
</dbReference>
<comment type="caution">
    <text evidence="1">The sequence shown here is derived from an EMBL/GenBank/DDBJ whole genome shotgun (WGS) entry which is preliminary data.</text>
</comment>
<sequence length="413" mass="46480">MTSGDDILDGADTLLTPKGLKVKSYETLQNLWAGYGHIARLQVIPIDEDAPSNASYRGKTQSLILKIVKPPHQNGKSKKQVDEGHLRKLISYQVEQRFYTDFARQVPASIAPVAECIASVSESSRAGEPTIAMVLTDLKETFSVEGEKRGELNETQVHAALRWLAGFHGFWWRSAGSVSREAMRLPPLEEARLNRKNGRAGLWLNGGYTYLATRQKEYASLKEDEDSEWCTALCTPVPESKTGQTMAELVAQILSPSIDNSSPSPTREYETLIHGDVKSENLFTNTSGSEVAFFDFQYVGLGLGVCDLAKLFTCSVTKSLLAGSMQIPSHLDMQDGECQLLEYYRNTLEEISGKKYPWDEIVMHWKTALVDWHRFQISWGQWGNSEWLEARVRQILRDQTWIEWAVEAAEQKP</sequence>
<evidence type="ECO:0000313" key="2">
    <source>
        <dbReference type="Proteomes" id="UP001305779"/>
    </source>
</evidence>
<dbReference type="InterPro" id="IPR011009">
    <property type="entry name" value="Kinase-like_dom_sf"/>
</dbReference>
<organism evidence="1 2">
    <name type="scientific">Zasmidium cellare</name>
    <name type="common">Wine cellar mold</name>
    <name type="synonym">Racodium cellare</name>
    <dbReference type="NCBI Taxonomy" id="395010"/>
    <lineage>
        <taxon>Eukaryota</taxon>
        <taxon>Fungi</taxon>
        <taxon>Dikarya</taxon>
        <taxon>Ascomycota</taxon>
        <taxon>Pezizomycotina</taxon>
        <taxon>Dothideomycetes</taxon>
        <taxon>Dothideomycetidae</taxon>
        <taxon>Mycosphaerellales</taxon>
        <taxon>Mycosphaerellaceae</taxon>
        <taxon>Zasmidium</taxon>
    </lineage>
</organism>
<gene>
    <name evidence="1" type="ORF">PRZ48_004839</name>
</gene>
<evidence type="ECO:0008006" key="3">
    <source>
        <dbReference type="Google" id="ProtNLM"/>
    </source>
</evidence>
<keyword evidence="2" id="KW-1185">Reference proteome</keyword>
<name>A0ABR0ERB9_ZASCE</name>
<dbReference type="PANTHER" id="PTHR23020:SF41">
    <property type="entry name" value="AMINOGLYCOSIDE PHOSPHOTRANSFERASE DOMAIN-CONTAINING PROTEIN"/>
    <property type="match status" value="1"/>
</dbReference>
<dbReference type="Pfam" id="PF02958">
    <property type="entry name" value="EcKL"/>
    <property type="match status" value="1"/>
</dbReference>
<dbReference type="EMBL" id="JAXOVC010000003">
    <property type="protein sequence ID" value="KAK4503924.1"/>
    <property type="molecule type" value="Genomic_DNA"/>
</dbReference>
<dbReference type="SUPFAM" id="SSF56112">
    <property type="entry name" value="Protein kinase-like (PK-like)"/>
    <property type="match status" value="1"/>
</dbReference>
<accession>A0ABR0ERB9</accession>